<evidence type="ECO:0000313" key="1">
    <source>
        <dbReference type="Proteomes" id="UP000887576"/>
    </source>
</evidence>
<protein>
    <submittedName>
        <fullName evidence="2">Protein tyrosine phosphatase</fullName>
    </submittedName>
</protein>
<proteinExistence type="predicted"/>
<accession>A0AC34RQY1</accession>
<name>A0AC34RQY1_9BILA</name>
<organism evidence="1 2">
    <name type="scientific">Panagrolaimus sp. JU765</name>
    <dbReference type="NCBI Taxonomy" id="591449"/>
    <lineage>
        <taxon>Eukaryota</taxon>
        <taxon>Metazoa</taxon>
        <taxon>Ecdysozoa</taxon>
        <taxon>Nematoda</taxon>
        <taxon>Chromadorea</taxon>
        <taxon>Rhabditida</taxon>
        <taxon>Tylenchina</taxon>
        <taxon>Panagrolaimomorpha</taxon>
        <taxon>Panagrolaimoidea</taxon>
        <taxon>Panagrolaimidae</taxon>
        <taxon>Panagrolaimus</taxon>
    </lineage>
</organism>
<dbReference type="Proteomes" id="UP000887576">
    <property type="component" value="Unplaced"/>
</dbReference>
<evidence type="ECO:0000313" key="2">
    <source>
        <dbReference type="WBParaSite" id="JU765_v2.g9413.t1"/>
    </source>
</evidence>
<dbReference type="WBParaSite" id="JU765_v2.g9413.t1">
    <property type="protein sequence ID" value="JU765_v2.g9413.t1"/>
    <property type="gene ID" value="JU765_v2.g9413"/>
</dbReference>
<reference evidence="2" key="1">
    <citation type="submission" date="2022-11" db="UniProtKB">
        <authorList>
            <consortium name="WormBaseParasite"/>
        </authorList>
    </citation>
    <scope>IDENTIFICATION</scope>
</reference>
<sequence>MQPQPEPASENSFKDRDSLQKCIEADHVNDFINAMTSGGRAQLLADHDALRKKERHVFYFMRNPAKNRFGNVVLYNEGAVVLERQNKDESNYIHATKLRSKYGMFIMAQAPLKETLFEWYRMIWQYNVRVVVCLNSLENKNKDDCYKYFERKVGKKVKSKRFTAKTFAIRPENCVTTYELRLSNSSAKSEDRERTIHVVHFPDWSIYKYPDARHLLQLLRAVWALEQSLASVSDARECPTLVHGCSGTRRTGAYVIMSMLCKQLRERGVVSVIAACSTVRKYRYGVMRNRLNFATVLEVILYFATELGMVDRQNRNFHTAIKRIKSAFPLPADKASSADAPDDDEKE</sequence>